<proteinExistence type="predicted"/>
<dbReference type="InterPro" id="IPR036388">
    <property type="entry name" value="WH-like_DNA-bd_sf"/>
</dbReference>
<organism evidence="2">
    <name type="scientific">marine metagenome</name>
    <dbReference type="NCBI Taxonomy" id="408172"/>
    <lineage>
        <taxon>unclassified sequences</taxon>
        <taxon>metagenomes</taxon>
        <taxon>ecological metagenomes</taxon>
    </lineage>
</organism>
<dbReference type="Gene3D" id="1.10.10.10">
    <property type="entry name" value="Winged helix-like DNA-binding domain superfamily/Winged helix DNA-binding domain"/>
    <property type="match status" value="1"/>
</dbReference>
<dbReference type="InterPro" id="IPR036390">
    <property type="entry name" value="WH_DNA-bd_sf"/>
</dbReference>
<evidence type="ECO:0000313" key="2">
    <source>
        <dbReference type="EMBL" id="SVE33294.1"/>
    </source>
</evidence>
<accession>A0A383CME8</accession>
<dbReference type="SUPFAM" id="SSF46785">
    <property type="entry name" value="Winged helix' DNA-binding domain"/>
    <property type="match status" value="2"/>
</dbReference>
<dbReference type="Gene3D" id="1.10.10.2770">
    <property type="match status" value="1"/>
</dbReference>
<dbReference type="InterPro" id="IPR015191">
    <property type="entry name" value="SelB_WHD4"/>
</dbReference>
<reference evidence="2" key="1">
    <citation type="submission" date="2018-05" db="EMBL/GenBank/DDBJ databases">
        <authorList>
            <person name="Lanie J.A."/>
            <person name="Ng W.-L."/>
            <person name="Kazmierczak K.M."/>
            <person name="Andrzejewski T.M."/>
            <person name="Davidsen T.M."/>
            <person name="Wayne K.J."/>
            <person name="Tettelin H."/>
            <person name="Glass J.I."/>
            <person name="Rusch D."/>
            <person name="Podicherti R."/>
            <person name="Tsui H.-C.T."/>
            <person name="Winkler M.E."/>
        </authorList>
    </citation>
    <scope>NUCLEOTIDE SEQUENCE</scope>
</reference>
<feature type="domain" description="Elongation factor SelB fourth winged-helix" evidence="1">
    <location>
        <begin position="129"/>
        <end position="169"/>
    </location>
</feature>
<dbReference type="GO" id="GO:0001514">
    <property type="term" value="P:selenocysteine incorporation"/>
    <property type="evidence" value="ECO:0007669"/>
    <property type="project" value="InterPro"/>
</dbReference>
<sequence>DNGLRIALQTPPPPTLLVAVIARMIEQRKIIRDGISLRLPGHSPRPSDSDLALWKDIATILEAGGIRPPRVREVAEELRMDPKRLEAFFKRCARQGRLMAVAPNRFFPPEAIGELANIVEELCATAGDEGFTAATFKNQTGIGRNVAIEVLEFFDAAGLTRREGNARYLRRSAAEVFG</sequence>
<gene>
    <name evidence="2" type="ORF">METZ01_LOCUS486148</name>
</gene>
<protein>
    <recommendedName>
        <fullName evidence="1">Elongation factor SelB fourth winged-helix domain-containing protein</fullName>
    </recommendedName>
</protein>
<dbReference type="AlphaFoldDB" id="A0A383CME8"/>
<dbReference type="GO" id="GO:0003746">
    <property type="term" value="F:translation elongation factor activity"/>
    <property type="evidence" value="ECO:0007669"/>
    <property type="project" value="InterPro"/>
</dbReference>
<dbReference type="GO" id="GO:0005737">
    <property type="term" value="C:cytoplasm"/>
    <property type="evidence" value="ECO:0007669"/>
    <property type="project" value="InterPro"/>
</dbReference>
<dbReference type="GO" id="GO:0005525">
    <property type="term" value="F:GTP binding"/>
    <property type="evidence" value="ECO:0007669"/>
    <property type="project" value="InterPro"/>
</dbReference>
<dbReference type="GO" id="GO:0003723">
    <property type="term" value="F:RNA binding"/>
    <property type="evidence" value="ECO:0007669"/>
    <property type="project" value="InterPro"/>
</dbReference>
<dbReference type="EMBL" id="UINC01210019">
    <property type="protein sequence ID" value="SVE33294.1"/>
    <property type="molecule type" value="Genomic_DNA"/>
</dbReference>
<feature type="non-terminal residue" evidence="2">
    <location>
        <position position="1"/>
    </location>
</feature>
<dbReference type="Pfam" id="PF09107">
    <property type="entry name" value="WHD_3rd_SelB"/>
    <property type="match status" value="1"/>
</dbReference>
<name>A0A383CME8_9ZZZZ</name>
<evidence type="ECO:0000259" key="1">
    <source>
        <dbReference type="Pfam" id="PF09107"/>
    </source>
</evidence>